<reference evidence="4 5" key="1">
    <citation type="journal article" date="2019" name="Plant Biotechnol. J.">
        <title>The red bayberry genome and genetic basis of sex determination.</title>
        <authorList>
            <person name="Jia H.M."/>
            <person name="Jia H.J."/>
            <person name="Cai Q.L."/>
            <person name="Wang Y."/>
            <person name="Zhao H.B."/>
            <person name="Yang W.F."/>
            <person name="Wang G.Y."/>
            <person name="Li Y.H."/>
            <person name="Zhan D.L."/>
            <person name="Shen Y.T."/>
            <person name="Niu Q.F."/>
            <person name="Chang L."/>
            <person name="Qiu J."/>
            <person name="Zhao L."/>
            <person name="Xie H.B."/>
            <person name="Fu W.Y."/>
            <person name="Jin J."/>
            <person name="Li X.W."/>
            <person name="Jiao Y."/>
            <person name="Zhou C.C."/>
            <person name="Tu T."/>
            <person name="Chai C.Y."/>
            <person name="Gao J.L."/>
            <person name="Fan L.J."/>
            <person name="van de Weg E."/>
            <person name="Wang J.Y."/>
            <person name="Gao Z.S."/>
        </authorList>
    </citation>
    <scope>NUCLEOTIDE SEQUENCE [LARGE SCALE GENOMIC DNA]</scope>
    <source>
        <tissue evidence="4">Leaves</tissue>
    </source>
</reference>
<dbReference type="Pfam" id="PF01397">
    <property type="entry name" value="Terpene_synth"/>
    <property type="match status" value="1"/>
</dbReference>
<keyword evidence="5" id="KW-1185">Reference proteome</keyword>
<feature type="domain" description="Bet v I/Major latex protein" evidence="3">
    <location>
        <begin position="117"/>
        <end position="249"/>
    </location>
</feature>
<dbReference type="InterPro" id="IPR036965">
    <property type="entry name" value="Terpene_synth_N_sf"/>
</dbReference>
<dbReference type="InterPro" id="IPR008930">
    <property type="entry name" value="Terpenoid_cyclase/PrenylTrfase"/>
</dbReference>
<dbReference type="InterPro" id="IPR000916">
    <property type="entry name" value="Bet_v_I/MLP"/>
</dbReference>
<dbReference type="SUPFAM" id="SSF48239">
    <property type="entry name" value="Terpenoid cyclases/Protein prenyltransferases"/>
    <property type="match status" value="1"/>
</dbReference>
<dbReference type="PANTHER" id="PTHR31225:SF221">
    <property type="entry name" value="(-)-GERMACRENE D SYNTHASE"/>
    <property type="match status" value="1"/>
</dbReference>
<dbReference type="OrthoDB" id="1877784at2759"/>
<dbReference type="PANTHER" id="PTHR31225">
    <property type="entry name" value="OS04G0344100 PROTEIN-RELATED"/>
    <property type="match status" value="1"/>
</dbReference>
<dbReference type="GO" id="GO:0016114">
    <property type="term" value="P:terpenoid biosynthetic process"/>
    <property type="evidence" value="ECO:0007669"/>
    <property type="project" value="InterPro"/>
</dbReference>
<comment type="cofactor">
    <cofactor evidence="1">
        <name>Mg(2+)</name>
        <dbReference type="ChEBI" id="CHEBI:18420"/>
    </cofactor>
</comment>
<comment type="caution">
    <text evidence="4">The sequence shown here is derived from an EMBL/GenBank/DDBJ whole genome shotgun (WGS) entry which is preliminary data.</text>
</comment>
<evidence type="ECO:0000256" key="2">
    <source>
        <dbReference type="ARBA" id="ARBA00023239"/>
    </source>
</evidence>
<dbReference type="Gene3D" id="1.50.10.130">
    <property type="entry name" value="Terpene synthase, N-terminal domain"/>
    <property type="match status" value="1"/>
</dbReference>
<protein>
    <submittedName>
        <fullName evidence="4">(-)-germacrene D synthase</fullName>
    </submittedName>
</protein>
<evidence type="ECO:0000313" key="5">
    <source>
        <dbReference type="Proteomes" id="UP000516437"/>
    </source>
</evidence>
<dbReference type="InterPro" id="IPR050148">
    <property type="entry name" value="Terpene_synthase-like"/>
</dbReference>
<evidence type="ECO:0000259" key="3">
    <source>
        <dbReference type="SMART" id="SM01037"/>
    </source>
</evidence>
<dbReference type="InterPro" id="IPR023393">
    <property type="entry name" value="START-like_dom_sf"/>
</dbReference>
<name>A0A6A1VQX4_9ROSI</name>
<dbReference type="EMBL" id="RXIC02000022">
    <property type="protein sequence ID" value="KAB1215301.1"/>
    <property type="molecule type" value="Genomic_DNA"/>
</dbReference>
<keyword evidence="2" id="KW-0456">Lyase</keyword>
<gene>
    <name evidence="4" type="ORF">CJ030_MR4G018395</name>
</gene>
<dbReference type="InterPro" id="IPR001906">
    <property type="entry name" value="Terpene_synth_N"/>
</dbReference>
<dbReference type="Proteomes" id="UP000516437">
    <property type="component" value="Chromosome 4"/>
</dbReference>
<dbReference type="SMART" id="SM01037">
    <property type="entry name" value="Bet_v_1"/>
    <property type="match status" value="1"/>
</dbReference>
<dbReference type="GO" id="GO:0010333">
    <property type="term" value="F:terpene synthase activity"/>
    <property type="evidence" value="ECO:0007669"/>
    <property type="project" value="InterPro"/>
</dbReference>
<evidence type="ECO:0000256" key="1">
    <source>
        <dbReference type="ARBA" id="ARBA00001946"/>
    </source>
</evidence>
<proteinExistence type="predicted"/>
<dbReference type="GO" id="GO:0006952">
    <property type="term" value="P:defense response"/>
    <property type="evidence" value="ECO:0007669"/>
    <property type="project" value="InterPro"/>
</dbReference>
<sequence length="249" mass="28139">MTSPPSYYRDSFDVFCGKIDVFNKFKDNKGNFKESLVHDMRGMLCLYEASHQSVHGEDILDEALKFCTTKLQLMVVGNDLIPSDLATQVRRALKQPIRKCLPKVEARHYFSIYKESASCNEVLLNFAKLNFNILQKQHQMEICHLLNLILMLGGWNQATSSQNGKTVVSKEVLEVVDNVNLSITFKLIGGPLLELYKNVKFIVESTPKGEGGLVRNIFEYEKLSADVPDPNAMLQLAVEVTKEIDAHLI</sequence>
<accession>A0A6A1VQX4</accession>
<organism evidence="4 5">
    <name type="scientific">Morella rubra</name>
    <name type="common">Chinese bayberry</name>
    <dbReference type="NCBI Taxonomy" id="262757"/>
    <lineage>
        <taxon>Eukaryota</taxon>
        <taxon>Viridiplantae</taxon>
        <taxon>Streptophyta</taxon>
        <taxon>Embryophyta</taxon>
        <taxon>Tracheophyta</taxon>
        <taxon>Spermatophyta</taxon>
        <taxon>Magnoliopsida</taxon>
        <taxon>eudicotyledons</taxon>
        <taxon>Gunneridae</taxon>
        <taxon>Pentapetalae</taxon>
        <taxon>rosids</taxon>
        <taxon>fabids</taxon>
        <taxon>Fagales</taxon>
        <taxon>Myricaceae</taxon>
        <taxon>Morella</taxon>
    </lineage>
</organism>
<dbReference type="Pfam" id="PF00407">
    <property type="entry name" value="Bet_v_1"/>
    <property type="match status" value="1"/>
</dbReference>
<dbReference type="AlphaFoldDB" id="A0A6A1VQX4"/>
<dbReference type="SUPFAM" id="SSF55961">
    <property type="entry name" value="Bet v1-like"/>
    <property type="match status" value="1"/>
</dbReference>
<dbReference type="Gene3D" id="3.30.530.20">
    <property type="match status" value="1"/>
</dbReference>
<evidence type="ECO:0000313" key="4">
    <source>
        <dbReference type="EMBL" id="KAB1215301.1"/>
    </source>
</evidence>